<feature type="domain" description="Glycosyltransferase subfamily 4-like N-terminal" evidence="5">
    <location>
        <begin position="13"/>
        <end position="177"/>
    </location>
</feature>
<evidence type="ECO:0008006" key="8">
    <source>
        <dbReference type="Google" id="ProtNLM"/>
    </source>
</evidence>
<name>A0A1F7V946_9BACT</name>
<feature type="domain" description="Glycosyl transferase family 1" evidence="4">
    <location>
        <begin position="187"/>
        <end position="346"/>
    </location>
</feature>
<keyword evidence="3" id="KW-0808">Transferase</keyword>
<evidence type="ECO:0000313" key="7">
    <source>
        <dbReference type="Proteomes" id="UP000176593"/>
    </source>
</evidence>
<evidence type="ECO:0000256" key="1">
    <source>
        <dbReference type="ARBA" id="ARBA00009481"/>
    </source>
</evidence>
<evidence type="ECO:0000256" key="2">
    <source>
        <dbReference type="ARBA" id="ARBA00022676"/>
    </source>
</evidence>
<evidence type="ECO:0000313" key="6">
    <source>
        <dbReference type="EMBL" id="OGL87039.1"/>
    </source>
</evidence>
<evidence type="ECO:0000256" key="3">
    <source>
        <dbReference type="ARBA" id="ARBA00022679"/>
    </source>
</evidence>
<comment type="similarity">
    <text evidence="1">Belongs to the glycosyltransferase group 1 family. Glycosyltransferase 4 subfamily.</text>
</comment>
<dbReference type="EMBL" id="MGEQ01000003">
    <property type="protein sequence ID" value="OGL87039.1"/>
    <property type="molecule type" value="Genomic_DNA"/>
</dbReference>
<evidence type="ECO:0000259" key="4">
    <source>
        <dbReference type="Pfam" id="PF00534"/>
    </source>
</evidence>
<dbReference type="InterPro" id="IPR001296">
    <property type="entry name" value="Glyco_trans_1"/>
</dbReference>
<dbReference type="Pfam" id="PF00534">
    <property type="entry name" value="Glycos_transf_1"/>
    <property type="match status" value="1"/>
</dbReference>
<keyword evidence="2" id="KW-0328">Glycosyltransferase</keyword>
<dbReference type="Pfam" id="PF13439">
    <property type="entry name" value="Glyco_transf_4"/>
    <property type="match status" value="1"/>
</dbReference>
<dbReference type="Gene3D" id="3.40.50.2000">
    <property type="entry name" value="Glycogen Phosphorylase B"/>
    <property type="match status" value="2"/>
</dbReference>
<comment type="caution">
    <text evidence="6">The sequence shown here is derived from an EMBL/GenBank/DDBJ whole genome shotgun (WGS) entry which is preliminary data.</text>
</comment>
<evidence type="ECO:0000259" key="5">
    <source>
        <dbReference type="Pfam" id="PF13439"/>
    </source>
</evidence>
<organism evidence="6 7">
    <name type="scientific">Candidatus Uhrbacteria bacterium RIFCSPLOWO2_02_FULL_48_18</name>
    <dbReference type="NCBI Taxonomy" id="1802408"/>
    <lineage>
        <taxon>Bacteria</taxon>
        <taxon>Candidatus Uhriibacteriota</taxon>
    </lineage>
</organism>
<gene>
    <name evidence="6" type="ORF">A3I41_03770</name>
</gene>
<dbReference type="Proteomes" id="UP000176593">
    <property type="component" value="Unassembled WGS sequence"/>
</dbReference>
<proteinExistence type="inferred from homology"/>
<dbReference type="InterPro" id="IPR028098">
    <property type="entry name" value="Glyco_trans_4-like_N"/>
</dbReference>
<protein>
    <recommendedName>
        <fullName evidence="8">Glycosyltransferase subfamily 4-like N-terminal domain-containing protein</fullName>
    </recommendedName>
</protein>
<dbReference type="SUPFAM" id="SSF53756">
    <property type="entry name" value="UDP-Glycosyltransferase/glycogen phosphorylase"/>
    <property type="match status" value="1"/>
</dbReference>
<reference evidence="6 7" key="1">
    <citation type="journal article" date="2016" name="Nat. Commun.">
        <title>Thousands of microbial genomes shed light on interconnected biogeochemical processes in an aquifer system.</title>
        <authorList>
            <person name="Anantharaman K."/>
            <person name="Brown C.T."/>
            <person name="Hug L.A."/>
            <person name="Sharon I."/>
            <person name="Castelle C.J."/>
            <person name="Probst A.J."/>
            <person name="Thomas B.C."/>
            <person name="Singh A."/>
            <person name="Wilkins M.J."/>
            <person name="Karaoz U."/>
            <person name="Brodie E.L."/>
            <person name="Williams K.H."/>
            <person name="Hubbard S.S."/>
            <person name="Banfield J.F."/>
        </authorList>
    </citation>
    <scope>NUCLEOTIDE SEQUENCE [LARGE SCALE GENOMIC DNA]</scope>
</reference>
<dbReference type="PANTHER" id="PTHR12526:SF640">
    <property type="entry name" value="COLANIC ACID BIOSYNTHESIS GLYCOSYLTRANSFERASE WCAL-RELATED"/>
    <property type="match status" value="1"/>
</dbReference>
<accession>A0A1F7V946</accession>
<dbReference type="GO" id="GO:0016757">
    <property type="term" value="F:glycosyltransferase activity"/>
    <property type="evidence" value="ECO:0007669"/>
    <property type="project" value="UniProtKB-KW"/>
</dbReference>
<dbReference type="AlphaFoldDB" id="A0A1F7V946"/>
<dbReference type="PANTHER" id="PTHR12526">
    <property type="entry name" value="GLYCOSYLTRANSFERASE"/>
    <property type="match status" value="1"/>
</dbReference>
<sequence>MNILYVITKSSRGGAQQHVRDLAIAFQDQKNTVTVAIGEKGGWLHDQLTERGIGVEYVRLSRTWNPLVFFAYMIDLMRILKNIKPEIVHFHSSHTLIGTWIVRFCFTHIKSIVTVHGLSLLYPGAAKKWIQAIYAFFLRSVFLSADRVISVCLFDKKILLEQKLVTQNNIEMIHNGVFTPAFFTPEEARMQIGLPLGVTIIGTLARFSYQKNLSFLIESFAAWNHPSALLCLIGSGTEEGMLKQLVRDQGIEDRVFFRQGDATVLKAFSCFVLSSRYEGFPYVLLESALAQVPLIATNVGGVSELIEQNQTGWLIPSSDIPALVQALNDVVFDADRAKRYARAAQARVQSNFMIESMIQKIDRLYQSLND</sequence>